<dbReference type="InterPro" id="IPR039361">
    <property type="entry name" value="Cyclin"/>
</dbReference>
<proteinExistence type="inferred from homology"/>
<dbReference type="STRING" id="4558.C5XX82"/>
<dbReference type="InterPro" id="IPR036915">
    <property type="entry name" value="Cyclin-like_sf"/>
</dbReference>
<evidence type="ECO:0000256" key="2">
    <source>
        <dbReference type="ARBA" id="ARBA00023306"/>
    </source>
</evidence>
<evidence type="ECO:0000313" key="6">
    <source>
        <dbReference type="EMBL" id="EES07120.2"/>
    </source>
</evidence>
<comment type="similarity">
    <text evidence="3">Belongs to the cyclin family.</text>
</comment>
<dbReference type="GO" id="GO:0000082">
    <property type="term" value="P:G1/S transition of mitotic cell cycle"/>
    <property type="evidence" value="ECO:0000318"/>
    <property type="project" value="GO_Central"/>
</dbReference>
<dbReference type="Pfam" id="PF00134">
    <property type="entry name" value="Cyclin_N"/>
    <property type="match status" value="1"/>
</dbReference>
<dbReference type="InParanoid" id="C5XX82"/>
<keyword evidence="1" id="KW-0132">Cell division</keyword>
<reference evidence="6 7" key="1">
    <citation type="journal article" date="2009" name="Nature">
        <title>The Sorghum bicolor genome and the diversification of grasses.</title>
        <authorList>
            <person name="Paterson A.H."/>
            <person name="Bowers J.E."/>
            <person name="Bruggmann R."/>
            <person name="Dubchak I."/>
            <person name="Grimwood J."/>
            <person name="Gundlach H."/>
            <person name="Haberer G."/>
            <person name="Hellsten U."/>
            <person name="Mitros T."/>
            <person name="Poliakov A."/>
            <person name="Schmutz J."/>
            <person name="Spannagl M."/>
            <person name="Tang H."/>
            <person name="Wang X."/>
            <person name="Wicker T."/>
            <person name="Bharti A.K."/>
            <person name="Chapman J."/>
            <person name="Feltus F.A."/>
            <person name="Gowik U."/>
            <person name="Grigoriev I.V."/>
            <person name="Lyons E."/>
            <person name="Maher C.A."/>
            <person name="Martis M."/>
            <person name="Narechania A."/>
            <person name="Otillar R.P."/>
            <person name="Penning B.W."/>
            <person name="Salamov A.A."/>
            <person name="Wang Y."/>
            <person name="Zhang L."/>
            <person name="Carpita N.C."/>
            <person name="Freeling M."/>
            <person name="Gingle A.R."/>
            <person name="Hash C.T."/>
            <person name="Keller B."/>
            <person name="Klein P."/>
            <person name="Kresovich S."/>
            <person name="McCann M.C."/>
            <person name="Ming R."/>
            <person name="Peterson D.G."/>
            <person name="Mehboob-ur-Rahman"/>
            <person name="Ware D."/>
            <person name="Westhoff P."/>
            <person name="Mayer K.F."/>
            <person name="Messing J."/>
            <person name="Rokhsar D.S."/>
        </authorList>
    </citation>
    <scope>NUCLEOTIDE SEQUENCE [LARGE SCALE GENOMIC DNA]</scope>
    <source>
        <strain evidence="7">cv. BTx623</strain>
    </source>
</reference>
<dbReference type="GO" id="GO:0005634">
    <property type="term" value="C:nucleus"/>
    <property type="evidence" value="ECO:0000318"/>
    <property type="project" value="GO_Central"/>
</dbReference>
<dbReference type="GO" id="GO:0051301">
    <property type="term" value="P:cell division"/>
    <property type="evidence" value="ECO:0007669"/>
    <property type="project" value="UniProtKB-KW"/>
</dbReference>
<dbReference type="GO" id="GO:0005737">
    <property type="term" value="C:cytoplasm"/>
    <property type="evidence" value="ECO:0000318"/>
    <property type="project" value="GO_Central"/>
</dbReference>
<dbReference type="AlphaFoldDB" id="C5XX82"/>
<gene>
    <name evidence="6" type="ORF">SORBI_3004G209200</name>
</gene>
<name>C5XX82_SORBI</name>
<dbReference type="GO" id="GO:0016538">
    <property type="term" value="F:cyclin-dependent protein serine/threonine kinase regulator activity"/>
    <property type="evidence" value="ECO:0000318"/>
    <property type="project" value="GO_Central"/>
</dbReference>
<feature type="domain" description="Cyclin-like" evidence="5">
    <location>
        <begin position="152"/>
        <end position="250"/>
    </location>
</feature>
<evidence type="ECO:0000256" key="4">
    <source>
        <dbReference type="SAM" id="MobiDB-lite"/>
    </source>
</evidence>
<dbReference type="InterPro" id="IPR006671">
    <property type="entry name" value="Cyclin_N"/>
</dbReference>
<dbReference type="EMBL" id="CM000763">
    <property type="protein sequence ID" value="EES07120.2"/>
    <property type="molecule type" value="Genomic_DNA"/>
</dbReference>
<protein>
    <recommendedName>
        <fullName evidence="5">Cyclin-like domain-containing protein</fullName>
    </recommendedName>
</protein>
<dbReference type="HOGENOM" id="CLU_1527816_0_0_1"/>
<dbReference type="PANTHER" id="PTHR10177">
    <property type="entry name" value="CYCLINS"/>
    <property type="match status" value="1"/>
</dbReference>
<evidence type="ECO:0000256" key="3">
    <source>
        <dbReference type="RuleBase" id="RU000383"/>
    </source>
</evidence>
<keyword evidence="2" id="KW-0131">Cell cycle</keyword>
<dbReference type="Gramene" id="EES07120">
    <property type="protein sequence ID" value="EES07120"/>
    <property type="gene ID" value="SORBI_3004G209200"/>
</dbReference>
<evidence type="ECO:0000256" key="1">
    <source>
        <dbReference type="ARBA" id="ARBA00022618"/>
    </source>
</evidence>
<dbReference type="InterPro" id="IPR013763">
    <property type="entry name" value="Cyclin-like_dom"/>
</dbReference>
<dbReference type="SUPFAM" id="SSF47954">
    <property type="entry name" value="Cyclin-like"/>
    <property type="match status" value="1"/>
</dbReference>
<reference evidence="7" key="2">
    <citation type="journal article" date="2018" name="Plant J.">
        <title>The Sorghum bicolor reference genome: improved assembly, gene annotations, a transcriptome atlas, and signatures of genome organization.</title>
        <authorList>
            <person name="McCormick R.F."/>
            <person name="Truong S.K."/>
            <person name="Sreedasyam A."/>
            <person name="Jenkins J."/>
            <person name="Shu S."/>
            <person name="Sims D."/>
            <person name="Kennedy M."/>
            <person name="Amirebrahimi M."/>
            <person name="Weers B.D."/>
            <person name="McKinley B."/>
            <person name="Mattison A."/>
            <person name="Morishige D.T."/>
            <person name="Grimwood J."/>
            <person name="Schmutz J."/>
            <person name="Mullet J.E."/>
        </authorList>
    </citation>
    <scope>NUCLEOTIDE SEQUENCE [LARGE SCALE GENOMIC DNA]</scope>
    <source>
        <strain evidence="7">cv. BTx623</strain>
    </source>
</reference>
<evidence type="ECO:0000259" key="5">
    <source>
        <dbReference type="SMART" id="SM00385"/>
    </source>
</evidence>
<accession>C5XX82</accession>
<dbReference type="GO" id="GO:0000307">
    <property type="term" value="C:cyclin-dependent protein kinase holoenzyme complex"/>
    <property type="evidence" value="ECO:0000318"/>
    <property type="project" value="GO_Central"/>
</dbReference>
<evidence type="ECO:0000313" key="7">
    <source>
        <dbReference type="Proteomes" id="UP000000768"/>
    </source>
</evidence>
<feature type="region of interest" description="Disordered" evidence="4">
    <location>
        <begin position="122"/>
        <end position="142"/>
    </location>
</feature>
<dbReference type="Proteomes" id="UP000000768">
    <property type="component" value="Chromosome 4"/>
</dbReference>
<dbReference type="eggNOG" id="KOG0654">
    <property type="taxonomic scope" value="Eukaryota"/>
</dbReference>
<organism evidence="6 7">
    <name type="scientific">Sorghum bicolor</name>
    <name type="common">Sorghum</name>
    <name type="synonym">Sorghum vulgare</name>
    <dbReference type="NCBI Taxonomy" id="4558"/>
    <lineage>
        <taxon>Eukaryota</taxon>
        <taxon>Viridiplantae</taxon>
        <taxon>Streptophyta</taxon>
        <taxon>Embryophyta</taxon>
        <taxon>Tracheophyta</taxon>
        <taxon>Spermatophyta</taxon>
        <taxon>Magnoliopsida</taxon>
        <taxon>Liliopsida</taxon>
        <taxon>Poales</taxon>
        <taxon>Poaceae</taxon>
        <taxon>PACMAD clade</taxon>
        <taxon>Panicoideae</taxon>
        <taxon>Andropogonodae</taxon>
        <taxon>Andropogoneae</taxon>
        <taxon>Sorghinae</taxon>
        <taxon>Sorghum</taxon>
    </lineage>
</organism>
<dbReference type="Gene3D" id="1.10.472.10">
    <property type="entry name" value="Cyclin-like"/>
    <property type="match status" value="2"/>
</dbReference>
<keyword evidence="3" id="KW-0195">Cyclin</keyword>
<dbReference type="SMART" id="SM00385">
    <property type="entry name" value="CYCLIN"/>
    <property type="match status" value="1"/>
</dbReference>
<keyword evidence="7" id="KW-1185">Reference proteome</keyword>
<sequence>MDAFIKRPLVRQIPPPGFESCSSVPSAGFNPSPVYDYGNPFDADGRASLAMEVPAPWDPCYDNDDGHVVQPGVEEPAVSVSSAAPVCDGGTLNDDDNSTRVLPKLCCFYDGHDEDLEATLREDEAEAKPSPDYLETTQRGRMSQDTRPTLVGWMRRFAQCYGLAPGALHRAVSYADRFLSVRPLADDVGMPRLRLLGAVAVYAAAKYEDQGTVEVLDAADIASYGRRCGGGGGFASSKEEVLWTWSARCSRRSTTGWAAPRRTRSWSTSPVTMAKRRRAWSSAPARMTSRTCRCSTTAASSTSRRLWLRRPCCWRG</sequence>